<feature type="region of interest" description="Disordered" evidence="2">
    <location>
        <begin position="540"/>
        <end position="596"/>
    </location>
</feature>
<name>A0A0D7B2C9_9AGAR</name>
<keyword evidence="1" id="KW-0175">Coiled coil</keyword>
<feature type="compositionally biased region" description="Polar residues" evidence="2">
    <location>
        <begin position="632"/>
        <end position="643"/>
    </location>
</feature>
<feature type="compositionally biased region" description="Acidic residues" evidence="2">
    <location>
        <begin position="670"/>
        <end position="693"/>
    </location>
</feature>
<keyword evidence="4" id="KW-1185">Reference proteome</keyword>
<organism evidence="3 4">
    <name type="scientific">Cylindrobasidium torrendii FP15055 ss-10</name>
    <dbReference type="NCBI Taxonomy" id="1314674"/>
    <lineage>
        <taxon>Eukaryota</taxon>
        <taxon>Fungi</taxon>
        <taxon>Dikarya</taxon>
        <taxon>Basidiomycota</taxon>
        <taxon>Agaricomycotina</taxon>
        <taxon>Agaricomycetes</taxon>
        <taxon>Agaricomycetidae</taxon>
        <taxon>Agaricales</taxon>
        <taxon>Marasmiineae</taxon>
        <taxon>Physalacriaceae</taxon>
        <taxon>Cylindrobasidium</taxon>
    </lineage>
</organism>
<dbReference type="PANTHER" id="PTHR11202">
    <property type="entry name" value="SPROUTY-RELATED, EVH1 DOMAIN-CONTAINING PROTEIN FAMILY MEMBER"/>
    <property type="match status" value="1"/>
</dbReference>
<evidence type="ECO:0000256" key="2">
    <source>
        <dbReference type="SAM" id="MobiDB-lite"/>
    </source>
</evidence>
<reference evidence="3 4" key="1">
    <citation type="journal article" date="2015" name="Fungal Genet. Biol.">
        <title>Evolution of novel wood decay mechanisms in Agaricales revealed by the genome sequences of Fistulina hepatica and Cylindrobasidium torrendii.</title>
        <authorList>
            <person name="Floudas D."/>
            <person name="Held B.W."/>
            <person name="Riley R."/>
            <person name="Nagy L.G."/>
            <person name="Koehler G."/>
            <person name="Ransdell A.S."/>
            <person name="Younus H."/>
            <person name="Chow J."/>
            <person name="Chiniquy J."/>
            <person name="Lipzen A."/>
            <person name="Tritt A."/>
            <person name="Sun H."/>
            <person name="Haridas S."/>
            <person name="LaButti K."/>
            <person name="Ohm R.A."/>
            <person name="Kues U."/>
            <person name="Blanchette R.A."/>
            <person name="Grigoriev I.V."/>
            <person name="Minto R.E."/>
            <person name="Hibbett D.S."/>
        </authorList>
    </citation>
    <scope>NUCLEOTIDE SEQUENCE [LARGE SCALE GENOMIC DNA]</scope>
    <source>
        <strain evidence="3 4">FP15055 ss-10</strain>
    </source>
</reference>
<feature type="compositionally biased region" description="Acidic residues" evidence="2">
    <location>
        <begin position="646"/>
        <end position="658"/>
    </location>
</feature>
<feature type="compositionally biased region" description="Low complexity" evidence="2">
    <location>
        <begin position="742"/>
        <end position="754"/>
    </location>
</feature>
<dbReference type="Proteomes" id="UP000054007">
    <property type="component" value="Unassembled WGS sequence"/>
</dbReference>
<proteinExistence type="predicted"/>
<dbReference type="AlphaFoldDB" id="A0A0D7B2C9"/>
<evidence type="ECO:0000313" key="4">
    <source>
        <dbReference type="Proteomes" id="UP000054007"/>
    </source>
</evidence>
<feature type="coiled-coil region" evidence="1">
    <location>
        <begin position="81"/>
        <end position="108"/>
    </location>
</feature>
<feature type="region of interest" description="Disordered" evidence="2">
    <location>
        <begin position="621"/>
        <end position="786"/>
    </location>
</feature>
<evidence type="ECO:0000256" key="1">
    <source>
        <dbReference type="SAM" id="Coils"/>
    </source>
</evidence>
<protein>
    <submittedName>
        <fullName evidence="3">Uncharacterized protein</fullName>
    </submittedName>
</protein>
<feature type="compositionally biased region" description="Pro residues" evidence="2">
    <location>
        <begin position="564"/>
        <end position="581"/>
    </location>
</feature>
<dbReference type="EMBL" id="KN880640">
    <property type="protein sequence ID" value="KIY64360.1"/>
    <property type="molecule type" value="Genomic_DNA"/>
</dbReference>
<evidence type="ECO:0000313" key="3">
    <source>
        <dbReference type="EMBL" id="KIY64360.1"/>
    </source>
</evidence>
<accession>A0A0D7B2C9</accession>
<feature type="compositionally biased region" description="Low complexity" evidence="2">
    <location>
        <begin position="765"/>
        <end position="776"/>
    </location>
</feature>
<dbReference type="PANTHER" id="PTHR11202:SF22">
    <property type="entry name" value="PROTEIN ENABLED"/>
    <property type="match status" value="1"/>
</dbReference>
<gene>
    <name evidence="3" type="ORF">CYLTODRAFT_446054</name>
</gene>
<sequence>MPLSSSSASTGHGLYHQTSDSVHQLHDEHNHVQPAFDYSNTLNLWGLSQPHPPVFLVMPHQRGPTPQQAAQEIQRQRDLRFQQIQEENNQLRREKAEAQALAQRKVKKGRAKAPEAAAVVANAFFPSSRAVAGRSQNISDSVPPSSEAIADARAIEQAGMAVTDAENKKIMVLAKRLTLTVHPWFSHQSIFDLELEKIEEALADSHMYDNEFKAITDTELTRLLIARDTYAVLPEQYYSWMQNEDEAYTSVLHSGAGEGRSNFINRVKDGQQDIFLEAFTNVFDGREIPGHDPITQCLNKQCREHIMMMCPRAAALLSSCRTDDLLNMATGRMPLLTEKDDIAYHAFIGPIGAGRDVQTDPEATFGIGTPQWPLVFFATSDMLVTDLFDTNIFARIGRMLVWGPSHTMALRYKAGTNKVDAGGSALANKWSLKESTIGMFASIACLVVHFLLGDAQFSPAGATTGFDHEKNASNMLLLISGMLDESTSPDLPLRKVMARFDLEVFGANASPAQPACSAPTYDNIEQAVGKGRRQMIQAAIAASQGQPVRAHRPTASPQTASPVASPPRTPSPAASPLPPGSPVKVDPRQAKAQRAQKMHEILAGASQDRLRRQDNHLVAEAPLSGRLASRGGRTSTFQASASPADTEVDSDSSGDDEPVERIVRQLSLNLEEEEVDLDDDDEDEDGNMEDGDSDLPVATLPPRPVKASARKKAAPAIAAEERPVAGPSRPKPKPVKSNRTTAVAATPSQAAPKAPAKRAKKAAKPVEAAPVVASVRRSSRKAQPGL</sequence>